<evidence type="ECO:0000313" key="16">
    <source>
        <dbReference type="Proteomes" id="UP001195914"/>
    </source>
</evidence>
<keyword evidence="6" id="KW-0627">Porphyrin biosynthesis</keyword>
<reference evidence="15" key="2">
    <citation type="submission" date="2021-05" db="EMBL/GenBank/DDBJ databases">
        <authorList>
            <person name="Pain A."/>
        </authorList>
    </citation>
    <scope>NUCLEOTIDE SEQUENCE</scope>
    <source>
        <strain evidence="15">1802A</strain>
    </source>
</reference>
<evidence type="ECO:0000256" key="10">
    <source>
        <dbReference type="RuleBase" id="RU004161"/>
    </source>
</evidence>
<evidence type="ECO:0000256" key="12">
    <source>
        <dbReference type="SAM" id="SignalP"/>
    </source>
</evidence>
<dbReference type="PRINTS" id="PR00144">
    <property type="entry name" value="DALDHYDRTASE"/>
</dbReference>
<evidence type="ECO:0000259" key="13">
    <source>
        <dbReference type="Pfam" id="PF00675"/>
    </source>
</evidence>
<evidence type="ECO:0000313" key="15">
    <source>
        <dbReference type="EMBL" id="KAK1934022.1"/>
    </source>
</evidence>
<evidence type="ECO:0000256" key="8">
    <source>
        <dbReference type="ARBA" id="ARBA00032837"/>
    </source>
</evidence>
<evidence type="ECO:0000256" key="4">
    <source>
        <dbReference type="ARBA" id="ARBA00023133"/>
    </source>
</evidence>
<evidence type="ECO:0000256" key="7">
    <source>
        <dbReference type="ARBA" id="ARBA00025628"/>
    </source>
</evidence>
<dbReference type="Gene3D" id="3.20.20.70">
    <property type="entry name" value="Aldolase class I"/>
    <property type="match status" value="1"/>
</dbReference>
<keyword evidence="16" id="KW-1185">Reference proteome</keyword>
<comment type="catalytic activity">
    <reaction evidence="9">
        <text>2 5-aminolevulinate = porphobilinogen + 2 H2O + H(+)</text>
        <dbReference type="Rhea" id="RHEA:24064"/>
        <dbReference type="ChEBI" id="CHEBI:15377"/>
        <dbReference type="ChEBI" id="CHEBI:15378"/>
        <dbReference type="ChEBI" id="CHEBI:58126"/>
        <dbReference type="ChEBI" id="CHEBI:356416"/>
        <dbReference type="EC" id="4.2.1.24"/>
    </reaction>
</comment>
<evidence type="ECO:0000256" key="6">
    <source>
        <dbReference type="ARBA" id="ARBA00023244"/>
    </source>
</evidence>
<dbReference type="InterPro" id="IPR007863">
    <property type="entry name" value="Peptidase_M16_C"/>
</dbReference>
<dbReference type="InterPro" id="IPR001731">
    <property type="entry name" value="ALAD"/>
</dbReference>
<dbReference type="InterPro" id="IPR011249">
    <property type="entry name" value="Metalloenz_LuxS/M16"/>
</dbReference>
<accession>A0AAD9G8Y4</accession>
<feature type="chain" id="PRO_5042101170" description="porphobilinogen synthase" evidence="12">
    <location>
        <begin position="20"/>
        <end position="1641"/>
    </location>
</feature>
<evidence type="ECO:0000256" key="2">
    <source>
        <dbReference type="ARBA" id="ARBA00008055"/>
    </source>
</evidence>
<dbReference type="SUPFAM" id="SSF51569">
    <property type="entry name" value="Aldolase"/>
    <property type="match status" value="1"/>
</dbReference>
<dbReference type="SMART" id="SM01004">
    <property type="entry name" value="ALAD"/>
    <property type="match status" value="1"/>
</dbReference>
<dbReference type="Gene3D" id="3.30.830.10">
    <property type="entry name" value="Metalloenzyme, LuxS/M16 peptidase-like"/>
    <property type="match status" value="3"/>
</dbReference>
<organism evidence="15 16">
    <name type="scientific">Babesia divergens</name>
    <dbReference type="NCBI Taxonomy" id="32595"/>
    <lineage>
        <taxon>Eukaryota</taxon>
        <taxon>Sar</taxon>
        <taxon>Alveolata</taxon>
        <taxon>Apicomplexa</taxon>
        <taxon>Aconoidasida</taxon>
        <taxon>Piroplasmida</taxon>
        <taxon>Babesiidae</taxon>
        <taxon>Babesia</taxon>
    </lineage>
</organism>
<evidence type="ECO:0000259" key="14">
    <source>
        <dbReference type="Pfam" id="PF05193"/>
    </source>
</evidence>
<feature type="domain" description="Peptidase M16 N-terminal" evidence="13">
    <location>
        <begin position="530"/>
        <end position="638"/>
    </location>
</feature>
<dbReference type="EC" id="4.2.1.24" evidence="3"/>
<protein>
    <recommendedName>
        <fullName evidence="3">porphobilinogen synthase</fullName>
        <ecNumber evidence="3">4.2.1.24</ecNumber>
    </recommendedName>
    <alternativeName>
        <fullName evidence="8">Porphobilinogen synthase</fullName>
    </alternativeName>
</protein>
<evidence type="ECO:0000256" key="5">
    <source>
        <dbReference type="ARBA" id="ARBA00023239"/>
    </source>
</evidence>
<evidence type="ECO:0000256" key="9">
    <source>
        <dbReference type="ARBA" id="ARBA00047651"/>
    </source>
</evidence>
<dbReference type="GO" id="GO:0006783">
    <property type="term" value="P:heme biosynthetic process"/>
    <property type="evidence" value="ECO:0007669"/>
    <property type="project" value="UniProtKB-KW"/>
</dbReference>
<proteinExistence type="inferred from homology"/>
<evidence type="ECO:0000256" key="11">
    <source>
        <dbReference type="SAM" id="MobiDB-lite"/>
    </source>
</evidence>
<comment type="pathway">
    <text evidence="1">Porphyrin-containing compound metabolism; protoporphyrin-IX biosynthesis; coproporphyrinogen-III from 5-aminolevulinate: step 1/4.</text>
</comment>
<dbReference type="SUPFAM" id="SSF63411">
    <property type="entry name" value="LuxS/MPP-like metallohydrolase"/>
    <property type="match status" value="3"/>
</dbReference>
<dbReference type="EMBL" id="JAHBMH010000067">
    <property type="protein sequence ID" value="KAK1934022.1"/>
    <property type="molecule type" value="Genomic_DNA"/>
</dbReference>
<reference evidence="15" key="1">
    <citation type="journal article" date="2014" name="Nucleic Acids Res.">
        <title>The evolutionary dynamics of variant antigen genes in Babesia reveal a history of genomic innovation underlying host-parasite interaction.</title>
        <authorList>
            <person name="Jackson A.P."/>
            <person name="Otto T.D."/>
            <person name="Darby A."/>
            <person name="Ramaprasad A."/>
            <person name="Xia D."/>
            <person name="Echaide I.E."/>
            <person name="Farber M."/>
            <person name="Gahlot S."/>
            <person name="Gamble J."/>
            <person name="Gupta D."/>
            <person name="Gupta Y."/>
            <person name="Jackson L."/>
            <person name="Malandrin L."/>
            <person name="Malas T.B."/>
            <person name="Moussa E."/>
            <person name="Nair M."/>
            <person name="Reid A.J."/>
            <person name="Sanders M."/>
            <person name="Sharma J."/>
            <person name="Tracey A."/>
            <person name="Quail M.A."/>
            <person name="Weir W."/>
            <person name="Wastling J.M."/>
            <person name="Hall N."/>
            <person name="Willadsen P."/>
            <person name="Lingelbach K."/>
            <person name="Shiels B."/>
            <person name="Tait A."/>
            <person name="Berriman M."/>
            <person name="Allred D.R."/>
            <person name="Pain A."/>
        </authorList>
    </citation>
    <scope>NUCLEOTIDE SEQUENCE</scope>
    <source>
        <strain evidence="15">1802A</strain>
    </source>
</reference>
<dbReference type="Pfam" id="PF00675">
    <property type="entry name" value="Peptidase_M16"/>
    <property type="match status" value="1"/>
</dbReference>
<dbReference type="GO" id="GO:0005829">
    <property type="term" value="C:cytosol"/>
    <property type="evidence" value="ECO:0007669"/>
    <property type="project" value="TreeGrafter"/>
</dbReference>
<feature type="compositionally biased region" description="Acidic residues" evidence="11">
    <location>
        <begin position="118"/>
        <end position="143"/>
    </location>
</feature>
<dbReference type="Proteomes" id="UP001195914">
    <property type="component" value="Unassembled WGS sequence"/>
</dbReference>
<feature type="domain" description="Peptidase M16 C-terminal" evidence="14">
    <location>
        <begin position="674"/>
        <end position="867"/>
    </location>
</feature>
<evidence type="ECO:0000256" key="1">
    <source>
        <dbReference type="ARBA" id="ARBA00004694"/>
    </source>
</evidence>
<name>A0AAD9G8Y4_BABDI</name>
<dbReference type="Pfam" id="PF00490">
    <property type="entry name" value="ALAD"/>
    <property type="match status" value="1"/>
</dbReference>
<dbReference type="GO" id="GO:0008270">
    <property type="term" value="F:zinc ion binding"/>
    <property type="evidence" value="ECO:0007669"/>
    <property type="project" value="TreeGrafter"/>
</dbReference>
<dbReference type="PANTHER" id="PTHR11458:SF0">
    <property type="entry name" value="DELTA-AMINOLEVULINIC ACID DEHYDRATASE"/>
    <property type="match status" value="1"/>
</dbReference>
<dbReference type="PANTHER" id="PTHR11458">
    <property type="entry name" value="DELTA-AMINOLEVULINIC ACID DEHYDRATASE"/>
    <property type="match status" value="1"/>
</dbReference>
<sequence length="1641" mass="183828">MGFLSIRRALIIALHTVVAVHSGLTAYDDGFATAVALRNCNARPEVVGSVHSLRAFNGPAYISGSALQWQIHQGGCGTDRRISTLNKRFAKAKHEEGAVEDASLDDAASDVEYDDVYDETEGEYDEGSDVATDSEYEEEDETTDSTFDYNSRGELMIPNLTRLSRMRVSHNRHKLFKGGNLVHLSNLVYPLVVHDKESSMSVPDVPGLRMLSIPDLVKEVEEARNLGLTSFIIYPHIDKSLKSQFADEGLNPDGLLPRAIDAVKEAFPDVQVFADASVSHFSLLGHDGLVEPETDYIANDVSVSQLAKQVTTLASAGCDVVSVNDVLDGTIGVAREALDFDGFTDVSLMSRAGKFNSVLLAEQNKLLGIKPSESVRPETYLHDVAVGDEAILKGIGDVDDGADFVAVEPATNFLDVIRNLKDRLRTPVVAVHTTGEYKALKAAAKAGVFEEKAAAMEALRSLKRAGADIIISSFAKDVAQWLLEDMQANGINHCSDSLIENPKLVRGRLENGLEYTILPNGNHCDRFEAYLEVLSGSADELEHQRGIAHFCEHVTYMGSRKRDSLIGKEVRTNAFTDFHHTVFYTSCPSKMEDCQTKERSLEKALETLADVVEAPTQFTTSRVEKERQAILSEARIINTLEYRKNCATVCALHSENRLCQRFPIGDLERLKEYNVQDLLDYHSVHYRPSNLHLFVVGDVDASYASPTIERVFSRLQDKKDIVEEHLKLNAHIYRGTVKETRRGLPPAQHEWDHPGPRVHIWQNDQIKNLSLEIVRKMPIPEIKTWSDMYNNIVMKLAYRILSLNFDILQRGTGTFESVEANDYDCTNEGCRIRSFELHCVPYKWEEAVKMAVTQTKYFVTQGTTKDMFKIVTDSMLLDSSRLDTSKADNKDVITALMEANTCGRTVMLPDDEKELIKDILSRVHVDDVNEVSHKLFPWATGESFQGINLICSTPPTDRSIGKGSTCVCGILRCAGYDGVGEAILADVFERECREELTAAAAHPVVNTPSKLLSEDEKEEIFNRKPYGEEPGFVTKPMLPKEAYPKVEESREEVLRSLAVHGDLKCLAERQIDGLRDSFKLRSEIEHISENKPPPPELSRLGEKLLEKTKHMTKETERGKYSNALSEMTKPIGSTIDPSDILYESKPGPAGIHLLTLKNSIRVNMRLDEIEQVSIKAVIPIGYDYTNTEEVLRKKKNLLIGAAAMMEGGAMGSLSRLQVEMFCTQHLLDVLISANEDFFSIEMSFPYNKRNKSNNLENALQILNALIQNHRIEADAFTRGLEKIKRDRNLYMQDLQAYGTGDLVSTMSEGKLTYHALDFSALDDIKLEDVQATLDSIFTRGAVEISIAGDMDMQDAKSLLVKYIGTIQLPELKTPSADQYALWRDIFTLDGEQLEEPSDPPKPEEQHRLIMVPDNQERAMVLVGGYAPNASGILPDGTHIADLLHVTLIEALEDKDDTNNNVEKLARTCKELWLHPAFPRAACSLLQEILTNRAFTVLRAEKHLTYESNVDFVLYDVQFAGYYVISVHSSFDKSEAILEETRKIIEDFRSGERPVTEYHLDRARDQVLARLKNDRTTNRHWTSELVGMQSRKMPLKSSLYSTEFEKVINRITLDDINALISSEAFGFGEPNLWSRIVHTTLE</sequence>
<keyword evidence="4" id="KW-0350">Heme biosynthesis</keyword>
<feature type="signal peptide" evidence="12">
    <location>
        <begin position="1"/>
        <end position="19"/>
    </location>
</feature>
<dbReference type="InterPro" id="IPR013785">
    <property type="entry name" value="Aldolase_TIM"/>
</dbReference>
<comment type="similarity">
    <text evidence="2 10">Belongs to the ALAD family.</text>
</comment>
<keyword evidence="12" id="KW-0732">Signal</keyword>
<keyword evidence="5" id="KW-0456">Lyase</keyword>
<comment type="caution">
    <text evidence="15">The sequence shown here is derived from an EMBL/GenBank/DDBJ whole genome shotgun (WGS) entry which is preliminary data.</text>
</comment>
<evidence type="ECO:0000256" key="3">
    <source>
        <dbReference type="ARBA" id="ARBA00012053"/>
    </source>
</evidence>
<comment type="function">
    <text evidence="7">Catalyzes an early step in the biosynthesis of tetrapyrroles. Binds two molecules of 5-aminolevulinate per subunit, each at a distinct site, and catalyzes their condensation to form porphobilinogen.</text>
</comment>
<feature type="region of interest" description="Disordered" evidence="11">
    <location>
        <begin position="118"/>
        <end position="145"/>
    </location>
</feature>
<dbReference type="GO" id="GO:0004655">
    <property type="term" value="F:porphobilinogen synthase activity"/>
    <property type="evidence" value="ECO:0007669"/>
    <property type="project" value="UniProtKB-EC"/>
</dbReference>
<dbReference type="Pfam" id="PF05193">
    <property type="entry name" value="Peptidase_M16_C"/>
    <property type="match status" value="1"/>
</dbReference>
<gene>
    <name evidence="15" type="ORF">X943_001282</name>
</gene>
<dbReference type="InterPro" id="IPR011765">
    <property type="entry name" value="Pept_M16_N"/>
</dbReference>